<protein>
    <submittedName>
        <fullName evidence="1">Uncharacterized protein</fullName>
    </submittedName>
</protein>
<evidence type="ECO:0000313" key="1">
    <source>
        <dbReference type="EMBL" id="GET41034.1"/>
    </source>
</evidence>
<dbReference type="RefSeq" id="WP_226587258.1">
    <property type="nucleotide sequence ID" value="NZ_BLAY01000107.1"/>
</dbReference>
<accession>A0AAV3WKD8</accession>
<dbReference type="EMBL" id="BLAY01000107">
    <property type="protein sequence ID" value="GET41034.1"/>
    <property type="molecule type" value="Genomic_DNA"/>
</dbReference>
<proteinExistence type="predicted"/>
<dbReference type="AlphaFoldDB" id="A0AAV3WKD8"/>
<gene>
    <name evidence="1" type="ORF">MiSe_58460</name>
</gene>
<keyword evidence="2" id="KW-1185">Reference proteome</keyword>
<dbReference type="Proteomes" id="UP001050975">
    <property type="component" value="Unassembled WGS sequence"/>
</dbReference>
<reference evidence="1" key="1">
    <citation type="submission" date="2019-10" db="EMBL/GenBank/DDBJ databases">
        <title>Draft genome sequece of Microseira wollei NIES-4236.</title>
        <authorList>
            <person name="Yamaguchi H."/>
            <person name="Suzuki S."/>
            <person name="Kawachi M."/>
        </authorList>
    </citation>
    <scope>NUCLEOTIDE SEQUENCE</scope>
    <source>
        <strain evidence="1">NIES-4236</strain>
    </source>
</reference>
<name>A0AAV3WKD8_9CYAN</name>
<evidence type="ECO:0000313" key="2">
    <source>
        <dbReference type="Proteomes" id="UP001050975"/>
    </source>
</evidence>
<organism evidence="1 2">
    <name type="scientific">Microseira wollei NIES-4236</name>
    <dbReference type="NCBI Taxonomy" id="2530354"/>
    <lineage>
        <taxon>Bacteria</taxon>
        <taxon>Bacillati</taxon>
        <taxon>Cyanobacteriota</taxon>
        <taxon>Cyanophyceae</taxon>
        <taxon>Oscillatoriophycideae</taxon>
        <taxon>Aerosakkonematales</taxon>
        <taxon>Aerosakkonemataceae</taxon>
        <taxon>Microseira</taxon>
    </lineage>
</organism>
<comment type="caution">
    <text evidence="1">The sequence shown here is derived from an EMBL/GenBank/DDBJ whole genome shotgun (WGS) entry which is preliminary data.</text>
</comment>
<sequence>MLAVTTDSQEAIAAINRWIDQSLSYGKDAETAILEAIAADPTCAIAHAYAAAYYLLLENAIGWKEATIHVKLAQQYSKKIAKREKMYVDAIAAWWSKRIDLAIANF</sequence>